<gene>
    <name evidence="2" type="ORF">D1639_01605</name>
</gene>
<dbReference type="InterPro" id="IPR041664">
    <property type="entry name" value="AAA_16"/>
</dbReference>
<dbReference type="InterPro" id="IPR027417">
    <property type="entry name" value="P-loop_NTPase"/>
</dbReference>
<protein>
    <submittedName>
        <fullName evidence="2">ATP-binding protein</fullName>
    </submittedName>
</protein>
<accession>A0A7C9NU99</accession>
<dbReference type="PANTHER" id="PTHR34301:SF8">
    <property type="entry name" value="ATPASE DOMAIN-CONTAINING PROTEIN"/>
    <property type="match status" value="1"/>
</dbReference>
<reference evidence="2" key="1">
    <citation type="submission" date="2018-08" db="EMBL/GenBank/DDBJ databases">
        <title>Murine metabolic-syndrome-specific gut microbial biobank.</title>
        <authorList>
            <person name="Liu C."/>
        </authorList>
    </citation>
    <scope>NUCLEOTIDE SEQUENCE [LARGE SCALE GENOMIC DNA]</scope>
    <source>
        <strain evidence="2">Z82</strain>
    </source>
</reference>
<dbReference type="GO" id="GO:0005524">
    <property type="term" value="F:ATP binding"/>
    <property type="evidence" value="ECO:0007669"/>
    <property type="project" value="UniProtKB-KW"/>
</dbReference>
<comment type="caution">
    <text evidence="2">The sequence shown here is derived from an EMBL/GenBank/DDBJ whole genome shotgun (WGS) entry which is preliminary data.</text>
</comment>
<feature type="domain" description="Orc1-like AAA ATPase" evidence="1">
    <location>
        <begin position="16"/>
        <end position="150"/>
    </location>
</feature>
<organism evidence="2">
    <name type="scientific">Muribaculaceae bacterium Z82</name>
    <dbReference type="NCBI Taxonomy" id="2304548"/>
    <lineage>
        <taxon>Bacteria</taxon>
        <taxon>Pseudomonadati</taxon>
        <taxon>Bacteroidota</taxon>
        <taxon>Bacteroidia</taxon>
        <taxon>Bacteroidales</taxon>
        <taxon>Muribaculaceae</taxon>
    </lineage>
</organism>
<dbReference type="Gene3D" id="3.40.50.300">
    <property type="entry name" value="P-loop containing nucleotide triphosphate hydrolases"/>
    <property type="match status" value="1"/>
</dbReference>
<dbReference type="AlphaFoldDB" id="A0A7C9NU99"/>
<name>A0A7C9NU99_9BACT</name>
<keyword evidence="2" id="KW-0067">ATP-binding</keyword>
<evidence type="ECO:0000313" key="2">
    <source>
        <dbReference type="EMBL" id="NBI33752.1"/>
    </source>
</evidence>
<dbReference type="PANTHER" id="PTHR34301">
    <property type="entry name" value="DNA-BINDING PROTEIN-RELATED"/>
    <property type="match status" value="1"/>
</dbReference>
<proteinExistence type="predicted"/>
<dbReference type="SUPFAM" id="SSF52540">
    <property type="entry name" value="P-loop containing nucleoside triphosphate hydrolases"/>
    <property type="match status" value="1"/>
</dbReference>
<sequence>MENPFTPTFGEIPPILAGRSIILNELSRAYGASRRRPCLTTAITGARGSGKTALMAAAAEEACRRGWVVAKTVALPGMLDDILITARRESAHLVAETSTPRLSAVEIGQFVGLEWENPERLSNWRNEITLLLEQLERCGTGLLITVDEVQPTLPEMIQLASVYQLLVTEGRKVAMLFAGLPHNMLSLERDKRVSFLRRSQKMCLGRIADFEVREAMRKTVEEGGRQIEEEALDLAVEAAGGFPYMMQLVGFRMWDARDSCDPITTDDALEGVRIASAELLEGIVKVTYGGLSAGDKAFLSRMAKMEAPTSSKIAKAMGKSASYATQYKNRLLGQGVIEEGLDGVLRFQMPLLADYVAGLAQD</sequence>
<keyword evidence="2" id="KW-0547">Nucleotide-binding</keyword>
<evidence type="ECO:0000259" key="1">
    <source>
        <dbReference type="Pfam" id="PF13191"/>
    </source>
</evidence>
<dbReference type="EMBL" id="QWKH01000005">
    <property type="protein sequence ID" value="NBI33752.1"/>
    <property type="molecule type" value="Genomic_DNA"/>
</dbReference>
<dbReference type="Pfam" id="PF13191">
    <property type="entry name" value="AAA_16"/>
    <property type="match status" value="1"/>
</dbReference>